<dbReference type="PANTHER" id="PTHR27004:SF446">
    <property type="entry name" value="RECEPTOR-LIKE PROTEIN 12"/>
    <property type="match status" value="1"/>
</dbReference>
<dbReference type="AlphaFoldDB" id="A0A314KVI5"/>
<evidence type="ECO:0000256" key="6">
    <source>
        <dbReference type="ARBA" id="ARBA00022737"/>
    </source>
</evidence>
<evidence type="ECO:0000313" key="13">
    <source>
        <dbReference type="Proteomes" id="UP000187609"/>
    </source>
</evidence>
<evidence type="ECO:0000256" key="3">
    <source>
        <dbReference type="ARBA" id="ARBA00022475"/>
    </source>
</evidence>
<comment type="subcellular location">
    <subcellularLocation>
        <location evidence="1">Cell membrane</location>
        <topology evidence="1">Single-pass type I membrane protein</topology>
    </subcellularLocation>
</comment>
<dbReference type="SMR" id="A0A314KVI5"/>
<dbReference type="Gramene" id="OIT33373">
    <property type="protein sequence ID" value="OIT33373"/>
    <property type="gene ID" value="A4A49_20506"/>
</dbReference>
<evidence type="ECO:0000256" key="4">
    <source>
        <dbReference type="ARBA" id="ARBA00022614"/>
    </source>
</evidence>
<dbReference type="GO" id="GO:0005886">
    <property type="term" value="C:plasma membrane"/>
    <property type="evidence" value="ECO:0007669"/>
    <property type="project" value="UniProtKB-SubCell"/>
</dbReference>
<accession>A0A314KVI5</accession>
<keyword evidence="8 11" id="KW-0472">Membrane</keyword>
<dbReference type="SUPFAM" id="SSF52058">
    <property type="entry name" value="L domain-like"/>
    <property type="match status" value="1"/>
</dbReference>
<dbReference type="Gene3D" id="3.80.10.10">
    <property type="entry name" value="Ribonuclease Inhibitor"/>
    <property type="match status" value="1"/>
</dbReference>
<dbReference type="Pfam" id="PF00560">
    <property type="entry name" value="LRR_1"/>
    <property type="match status" value="2"/>
</dbReference>
<gene>
    <name evidence="12" type="primary">RLP30_1</name>
    <name evidence="12" type="ORF">A4A49_20506</name>
</gene>
<dbReference type="FunFam" id="3.80.10.10:FF:000111">
    <property type="entry name" value="LRR receptor-like serine/threonine-protein kinase ERECTA"/>
    <property type="match status" value="1"/>
</dbReference>
<evidence type="ECO:0000313" key="12">
    <source>
        <dbReference type="EMBL" id="OIT33373.1"/>
    </source>
</evidence>
<dbReference type="KEGG" id="nau:109206096"/>
<evidence type="ECO:0000256" key="5">
    <source>
        <dbReference type="ARBA" id="ARBA00022692"/>
    </source>
</evidence>
<evidence type="ECO:0000256" key="1">
    <source>
        <dbReference type="ARBA" id="ARBA00004251"/>
    </source>
</evidence>
<evidence type="ECO:0000256" key="10">
    <source>
        <dbReference type="ARBA" id="ARBA00023180"/>
    </source>
</evidence>
<dbReference type="EMBL" id="MJEQ01000893">
    <property type="protein sequence ID" value="OIT33373.1"/>
    <property type="molecule type" value="Genomic_DNA"/>
</dbReference>
<evidence type="ECO:0000256" key="11">
    <source>
        <dbReference type="SAM" id="Phobius"/>
    </source>
</evidence>
<comment type="caution">
    <text evidence="12">The sequence shown here is derived from an EMBL/GenBank/DDBJ whole genome shotgun (WGS) entry which is preliminary data.</text>
</comment>
<proteinExistence type="inferred from homology"/>
<sequence>MTIVDPRGTPLTYIGEALYHDSLTMVIKGQQLQLVRILSIFTTIDFSHNKFEGDIPKSIGNLSSLRGMNLSHNNLIGPIPQSFKILSVLESLDPSSNQLSGNIPQELAALQSLAVMNLSLNNLVGRIPRGPQLNTFENDSYSGNAGLCGFPLSRNCGDTEMPQQPPPLEADEEEYYPGLMDWRAVAIGYGCGMVFGLFMGYVIFLTGRPKWFVRIVNEEGYRMVKKIEAKRRRRKRRG</sequence>
<reference evidence="12" key="1">
    <citation type="submission" date="2016-11" db="EMBL/GenBank/DDBJ databases">
        <title>The genome of Nicotiana attenuata.</title>
        <authorList>
            <person name="Xu S."/>
            <person name="Brockmoeller T."/>
            <person name="Gaquerel E."/>
            <person name="Navarro A."/>
            <person name="Kuhl H."/>
            <person name="Gase K."/>
            <person name="Ling Z."/>
            <person name="Zhou W."/>
            <person name="Kreitzer C."/>
            <person name="Stanke M."/>
            <person name="Tang H."/>
            <person name="Lyons E."/>
            <person name="Pandey P."/>
            <person name="Pandey S.P."/>
            <person name="Timmermann B."/>
            <person name="Baldwin I.T."/>
        </authorList>
    </citation>
    <scope>NUCLEOTIDE SEQUENCE [LARGE SCALE GENOMIC DNA]</scope>
    <source>
        <strain evidence="12">UT</strain>
    </source>
</reference>
<name>A0A314KVI5_NICAT</name>
<dbReference type="Proteomes" id="UP000187609">
    <property type="component" value="Unassembled WGS sequence"/>
</dbReference>
<keyword evidence="5 11" id="KW-0812">Transmembrane</keyword>
<comment type="similarity">
    <text evidence="2">Belongs to the RLP family.</text>
</comment>
<dbReference type="GeneID" id="109206096"/>
<dbReference type="OrthoDB" id="1301438at2759"/>
<keyword evidence="9 12" id="KW-0675">Receptor</keyword>
<feature type="transmembrane region" description="Helical" evidence="11">
    <location>
        <begin position="182"/>
        <end position="204"/>
    </location>
</feature>
<dbReference type="InterPro" id="IPR032675">
    <property type="entry name" value="LRR_dom_sf"/>
</dbReference>
<evidence type="ECO:0000256" key="9">
    <source>
        <dbReference type="ARBA" id="ARBA00023170"/>
    </source>
</evidence>
<dbReference type="PANTHER" id="PTHR27004">
    <property type="entry name" value="RECEPTOR-LIKE PROTEIN 12 ISOFORM X1"/>
    <property type="match status" value="1"/>
</dbReference>
<keyword evidence="7 11" id="KW-1133">Transmembrane helix</keyword>
<keyword evidence="4" id="KW-0433">Leucine-rich repeat</keyword>
<keyword evidence="6" id="KW-0677">Repeat</keyword>
<keyword evidence="10" id="KW-0325">Glycoprotein</keyword>
<protein>
    <submittedName>
        <fullName evidence="12">Receptor like protein 30</fullName>
    </submittedName>
</protein>
<keyword evidence="3" id="KW-1003">Cell membrane</keyword>
<dbReference type="InterPro" id="IPR001611">
    <property type="entry name" value="Leu-rich_rpt"/>
</dbReference>
<keyword evidence="13" id="KW-1185">Reference proteome</keyword>
<evidence type="ECO:0000256" key="2">
    <source>
        <dbReference type="ARBA" id="ARBA00009592"/>
    </source>
</evidence>
<evidence type="ECO:0000256" key="7">
    <source>
        <dbReference type="ARBA" id="ARBA00022989"/>
    </source>
</evidence>
<evidence type="ECO:0000256" key="8">
    <source>
        <dbReference type="ARBA" id="ARBA00023136"/>
    </source>
</evidence>
<dbReference type="STRING" id="49451.A0A314KVI5"/>
<organism evidence="12 13">
    <name type="scientific">Nicotiana attenuata</name>
    <name type="common">Coyote tobacco</name>
    <dbReference type="NCBI Taxonomy" id="49451"/>
    <lineage>
        <taxon>Eukaryota</taxon>
        <taxon>Viridiplantae</taxon>
        <taxon>Streptophyta</taxon>
        <taxon>Embryophyta</taxon>
        <taxon>Tracheophyta</taxon>
        <taxon>Spermatophyta</taxon>
        <taxon>Magnoliopsida</taxon>
        <taxon>eudicotyledons</taxon>
        <taxon>Gunneridae</taxon>
        <taxon>Pentapetalae</taxon>
        <taxon>asterids</taxon>
        <taxon>lamiids</taxon>
        <taxon>Solanales</taxon>
        <taxon>Solanaceae</taxon>
        <taxon>Nicotianoideae</taxon>
        <taxon>Nicotianeae</taxon>
        <taxon>Nicotiana</taxon>
    </lineage>
</organism>